<name>A0A2B7XH82_9EURO</name>
<sequence length="668" mass="75006">MGKAAVSGAGKAKSSKNVPPLSTNSSPRFHDPLPPNIPAPQLRVPNTAIKSSPSEPQGGPKSFEFVLVTDAESRKQVRRHAMRQYMRKRRLDGIARLESTRAQVRGWSIAGASEPPSSSAPRIEELDDNGNARGIKCKTGGPSSRGSVDFKDLDILKIDDDDDLLNNEEISAFLQEVCSADPKATPGSASLDPFNTYPLVLNRTDQNLIHHYVTTYPMMMYKMGDAHQNNPIKGIFHQLALHDALSFQAMLAISSRHLAGVEGRNESVQSLTHKMRALGLLNERLKSDVAGEHDGTIYAAATMAVIEKWCKDPAVERMHIRGLENLLRRRGGMRGMRATSPFLESVLYWVDFSCAPRAIMGASLPWTGEIPDTVPSSLPYLSPELHIPLAPPHHTIDASLQETSDILRACEDFLTFFRSLDALQRSLIASPPSPILSLQHRSRAFQSQRSNLFNASTPLYSILTTLPDYDHGVRDVRFIDEYTCMACLFYLNIALHDYYFTSRNFDHYLEWVTLELKKINPYSTPSISSLLWIFMKNGGYMTTEPTDKGERSWFVSRMLRVAKRLEWKRRGTSWDNLRRTLSGFVNTQQECGIGRDDITENEIFARQNRLGLPWEEDEMRKDILGPLYTGPPAFAMTRKPQGSNYSREPLTTSHHTGKGSHDSMRFPT</sequence>
<accession>A0A2B7XH82</accession>
<evidence type="ECO:0008006" key="4">
    <source>
        <dbReference type="Google" id="ProtNLM"/>
    </source>
</evidence>
<evidence type="ECO:0000256" key="1">
    <source>
        <dbReference type="SAM" id="MobiDB-lite"/>
    </source>
</evidence>
<dbReference type="InterPro" id="IPR021858">
    <property type="entry name" value="Fun_TF"/>
</dbReference>
<dbReference type="Proteomes" id="UP000223968">
    <property type="component" value="Unassembled WGS sequence"/>
</dbReference>
<gene>
    <name evidence="2" type="ORF">AJ79_06045</name>
</gene>
<reference evidence="2 3" key="1">
    <citation type="submission" date="2017-10" db="EMBL/GenBank/DDBJ databases">
        <title>Comparative genomics in systemic dimorphic fungi from Ajellomycetaceae.</title>
        <authorList>
            <person name="Munoz J.F."/>
            <person name="Mcewen J.G."/>
            <person name="Clay O.K."/>
            <person name="Cuomo C.A."/>
        </authorList>
    </citation>
    <scope>NUCLEOTIDE SEQUENCE [LARGE SCALE GENOMIC DNA]</scope>
    <source>
        <strain evidence="2 3">UAMH5409</strain>
    </source>
</reference>
<feature type="region of interest" description="Disordered" evidence="1">
    <location>
        <begin position="107"/>
        <end position="145"/>
    </location>
</feature>
<dbReference type="OrthoDB" id="4158087at2759"/>
<feature type="region of interest" description="Disordered" evidence="1">
    <location>
        <begin position="1"/>
        <end position="65"/>
    </location>
</feature>
<dbReference type="AlphaFoldDB" id="A0A2B7XH82"/>
<dbReference type="PANTHER" id="PTHR37540">
    <property type="entry name" value="TRANSCRIPTION FACTOR (ACR-2), PUTATIVE-RELATED-RELATED"/>
    <property type="match status" value="1"/>
</dbReference>
<feature type="region of interest" description="Disordered" evidence="1">
    <location>
        <begin position="632"/>
        <end position="668"/>
    </location>
</feature>
<dbReference type="Pfam" id="PF11951">
    <property type="entry name" value="Fungal_trans_2"/>
    <property type="match status" value="1"/>
</dbReference>
<feature type="compositionally biased region" description="Low complexity" evidence="1">
    <location>
        <begin position="1"/>
        <end position="16"/>
    </location>
</feature>
<evidence type="ECO:0000313" key="3">
    <source>
        <dbReference type="Proteomes" id="UP000223968"/>
    </source>
</evidence>
<feature type="compositionally biased region" description="Polar residues" evidence="1">
    <location>
        <begin position="640"/>
        <end position="654"/>
    </location>
</feature>
<organism evidence="2 3">
    <name type="scientific">Helicocarpus griseus UAMH5409</name>
    <dbReference type="NCBI Taxonomy" id="1447875"/>
    <lineage>
        <taxon>Eukaryota</taxon>
        <taxon>Fungi</taxon>
        <taxon>Dikarya</taxon>
        <taxon>Ascomycota</taxon>
        <taxon>Pezizomycotina</taxon>
        <taxon>Eurotiomycetes</taxon>
        <taxon>Eurotiomycetidae</taxon>
        <taxon>Onygenales</taxon>
        <taxon>Ajellomycetaceae</taxon>
        <taxon>Helicocarpus</taxon>
    </lineage>
</organism>
<feature type="compositionally biased region" description="Basic and acidic residues" evidence="1">
    <location>
        <begin position="659"/>
        <end position="668"/>
    </location>
</feature>
<evidence type="ECO:0000313" key="2">
    <source>
        <dbReference type="EMBL" id="PGH08259.1"/>
    </source>
</evidence>
<protein>
    <recommendedName>
        <fullName evidence="4">Transcription factor domain-containing protein</fullName>
    </recommendedName>
</protein>
<comment type="caution">
    <text evidence="2">The sequence shown here is derived from an EMBL/GenBank/DDBJ whole genome shotgun (WGS) entry which is preliminary data.</text>
</comment>
<dbReference type="EMBL" id="PDNB01000103">
    <property type="protein sequence ID" value="PGH08259.1"/>
    <property type="molecule type" value="Genomic_DNA"/>
</dbReference>
<dbReference type="STRING" id="1447875.A0A2B7XH82"/>
<keyword evidence="3" id="KW-1185">Reference proteome</keyword>
<dbReference type="PANTHER" id="PTHR37540:SF10">
    <property type="entry name" value="SIGMA-70 REGION 2 FAMILY PROTEIN"/>
    <property type="match status" value="1"/>
</dbReference>
<proteinExistence type="predicted"/>
<feature type="compositionally biased region" description="Low complexity" evidence="1">
    <location>
        <begin position="108"/>
        <end position="121"/>
    </location>
</feature>